<reference evidence="1 2" key="1">
    <citation type="submission" date="2016-11" db="EMBL/GenBank/DDBJ databases">
        <title>Trade-off between light-utilization and light-protection in marine flavobacteria.</title>
        <authorList>
            <person name="Kumagai Y."/>
        </authorList>
    </citation>
    <scope>NUCLEOTIDE SEQUENCE [LARGE SCALE GENOMIC DNA]</scope>
    <source>
        <strain evidence="1 2">ATCC 700397</strain>
    </source>
</reference>
<dbReference type="EMBL" id="MQUA01000013">
    <property type="protein sequence ID" value="PQB07985.1"/>
    <property type="molecule type" value="Genomic_DNA"/>
</dbReference>
<dbReference type="InterPro" id="IPR011330">
    <property type="entry name" value="Glyco_hydro/deAcase_b/a-brl"/>
</dbReference>
<dbReference type="CDD" id="cd10801">
    <property type="entry name" value="LamB_YcsF_like_1"/>
    <property type="match status" value="1"/>
</dbReference>
<dbReference type="Gene3D" id="3.20.20.370">
    <property type="entry name" value="Glycoside hydrolase/deacetylase"/>
    <property type="match status" value="1"/>
</dbReference>
<dbReference type="GO" id="GO:0005975">
    <property type="term" value="P:carbohydrate metabolic process"/>
    <property type="evidence" value="ECO:0007669"/>
    <property type="project" value="InterPro"/>
</dbReference>
<dbReference type="PANTHER" id="PTHR30292">
    <property type="entry name" value="UNCHARACTERIZED PROTEIN YBGL-RELATED"/>
    <property type="match status" value="1"/>
</dbReference>
<dbReference type="OrthoDB" id="9773478at2"/>
<evidence type="ECO:0000313" key="2">
    <source>
        <dbReference type="Proteomes" id="UP000239522"/>
    </source>
</evidence>
<dbReference type="RefSeq" id="WP_104810187.1">
    <property type="nucleotide sequence ID" value="NZ_MQUA01000013.1"/>
</dbReference>
<gene>
    <name evidence="1" type="ORF">BST83_13120</name>
</gene>
<sequence length="243" mass="27555">MRIDLNCDVGEGLNNEHLLMPYISSCNIACGGHFGNKNTIDETIELAIQNNVLIGAHPSFPDTENFGRKLINISDAAFKESIQNQLNLFMNRLSFFNVKLHHIKPHGALYNAIALDENLAILFIDTIKRYAIDAYLYVPYSSVIERVAKENNIKIKYEAFADRNYNDDLSLVSRAYENALILDKEKVFQHVHRIIKEGKVKTISGKEVKIKADTFCVHGDTKNAIEIVEYVSKKLKNQKIIVG</sequence>
<accession>A0A2S7KZ98</accession>
<evidence type="ECO:0000313" key="1">
    <source>
        <dbReference type="EMBL" id="PQB07985.1"/>
    </source>
</evidence>
<dbReference type="InterPro" id="IPR005501">
    <property type="entry name" value="LamB/YcsF/PxpA-like"/>
</dbReference>
<dbReference type="SUPFAM" id="SSF88713">
    <property type="entry name" value="Glycoside hydrolase/deacetylase"/>
    <property type="match status" value="1"/>
</dbReference>
<dbReference type="AlphaFoldDB" id="A0A2S7KZ98"/>
<dbReference type="Pfam" id="PF03746">
    <property type="entry name" value="LamB_YcsF"/>
    <property type="match status" value="1"/>
</dbReference>
<proteinExistence type="predicted"/>
<protein>
    <submittedName>
        <fullName evidence="1">Lactam utilization protein LamB</fullName>
    </submittedName>
</protein>
<dbReference type="PANTHER" id="PTHR30292:SF0">
    <property type="entry name" value="5-OXOPROLINASE SUBUNIT A"/>
    <property type="match status" value="1"/>
</dbReference>
<comment type="caution">
    <text evidence="1">The sequence shown here is derived from an EMBL/GenBank/DDBJ whole genome shotgun (WGS) entry which is preliminary data.</text>
</comment>
<dbReference type="NCBIfam" id="NF003814">
    <property type="entry name" value="PRK05406.1-3"/>
    <property type="match status" value="1"/>
</dbReference>
<organism evidence="1 2">
    <name type="scientific">Polaribacter filamentus</name>
    <dbReference type="NCBI Taxonomy" id="53483"/>
    <lineage>
        <taxon>Bacteria</taxon>
        <taxon>Pseudomonadati</taxon>
        <taxon>Bacteroidota</taxon>
        <taxon>Flavobacteriia</taxon>
        <taxon>Flavobacteriales</taxon>
        <taxon>Flavobacteriaceae</taxon>
    </lineage>
</organism>
<keyword evidence="2" id="KW-1185">Reference proteome</keyword>
<dbReference type="NCBIfam" id="NF003816">
    <property type="entry name" value="PRK05406.1-5"/>
    <property type="match status" value="1"/>
</dbReference>
<name>A0A2S7KZ98_9FLAO</name>
<dbReference type="Proteomes" id="UP000239522">
    <property type="component" value="Unassembled WGS sequence"/>
</dbReference>